<dbReference type="EMBL" id="AQRA01000003">
    <property type="protein sequence ID" value="EZH74686.1"/>
    <property type="molecule type" value="Genomic_DNA"/>
</dbReference>
<proteinExistence type="predicted"/>
<dbReference type="PROSITE" id="PS50930">
    <property type="entry name" value="HTH_LYTTR"/>
    <property type="match status" value="1"/>
</dbReference>
<evidence type="ECO:0000313" key="5">
    <source>
        <dbReference type="Proteomes" id="UP000023541"/>
    </source>
</evidence>
<dbReference type="Gene3D" id="3.40.50.2300">
    <property type="match status" value="1"/>
</dbReference>
<dbReference type="Gene3D" id="2.40.50.1020">
    <property type="entry name" value="LytTr DNA-binding domain"/>
    <property type="match status" value="1"/>
</dbReference>
<dbReference type="GO" id="GO:0000156">
    <property type="term" value="F:phosphorelay response regulator activity"/>
    <property type="evidence" value="ECO:0007669"/>
    <property type="project" value="InterPro"/>
</dbReference>
<feature type="modified residue" description="4-aspartylphosphate" evidence="1">
    <location>
        <position position="54"/>
    </location>
</feature>
<dbReference type="Pfam" id="PF04397">
    <property type="entry name" value="LytTR"/>
    <property type="match status" value="1"/>
</dbReference>
<sequence>MKTLRLLVLEDEDEEAKEISEFLSDHNFEVTRASTIQDAERKIQDHFFDMIILDIMIDGKPDGIVLAQQINEQQLNIPFLFLTSTQSKHFFDLAKLTQPATYLLKPYNTLELIFSIELAIEKHYKQSNTLSFNSENAVLSPTYIFVKKNKSVMKLAIESIHYIEVKEKYCNLISKEGNFLIKLSLIKVKELLSNPDFTQVHRNFLVNIKKIKEIYFEDNLIILENDAKIPFSERYKALFIKDNDILN</sequence>
<dbReference type="SUPFAM" id="SSF52172">
    <property type="entry name" value="CheY-like"/>
    <property type="match status" value="1"/>
</dbReference>
<dbReference type="PANTHER" id="PTHR37299:SF1">
    <property type="entry name" value="STAGE 0 SPORULATION PROTEIN A HOMOLOG"/>
    <property type="match status" value="1"/>
</dbReference>
<dbReference type="InterPro" id="IPR001789">
    <property type="entry name" value="Sig_transdc_resp-reg_receiver"/>
</dbReference>
<dbReference type="AlphaFoldDB" id="A0A023BXA0"/>
<protein>
    <submittedName>
        <fullName evidence="4">Uncharacterized protein</fullName>
    </submittedName>
</protein>
<dbReference type="SMART" id="SM00448">
    <property type="entry name" value="REC"/>
    <property type="match status" value="1"/>
</dbReference>
<evidence type="ECO:0000313" key="4">
    <source>
        <dbReference type="EMBL" id="EZH74686.1"/>
    </source>
</evidence>
<dbReference type="STRING" id="1317122.ATO12_13035"/>
<comment type="caution">
    <text evidence="4">The sequence shown here is derived from an EMBL/GenBank/DDBJ whole genome shotgun (WGS) entry which is preliminary data.</text>
</comment>
<dbReference type="Pfam" id="PF00072">
    <property type="entry name" value="Response_reg"/>
    <property type="match status" value="1"/>
</dbReference>
<reference evidence="4 5" key="1">
    <citation type="submission" date="2014-04" db="EMBL/GenBank/DDBJ databases">
        <title>Aquimarina sp. 22II-S11-z7 Genome Sequencing.</title>
        <authorList>
            <person name="Lai Q."/>
        </authorList>
    </citation>
    <scope>NUCLEOTIDE SEQUENCE [LARGE SCALE GENOMIC DNA]</scope>
    <source>
        <strain evidence="4 5">22II-S11-z7</strain>
    </source>
</reference>
<evidence type="ECO:0000256" key="1">
    <source>
        <dbReference type="PROSITE-ProRule" id="PRU00169"/>
    </source>
</evidence>
<dbReference type="Proteomes" id="UP000023541">
    <property type="component" value="Unassembled WGS sequence"/>
</dbReference>
<dbReference type="PROSITE" id="PS50110">
    <property type="entry name" value="RESPONSE_REGULATORY"/>
    <property type="match status" value="1"/>
</dbReference>
<dbReference type="InterPro" id="IPR007492">
    <property type="entry name" value="LytTR_DNA-bd_dom"/>
</dbReference>
<dbReference type="InterPro" id="IPR046947">
    <property type="entry name" value="LytR-like"/>
</dbReference>
<dbReference type="GO" id="GO:0003677">
    <property type="term" value="F:DNA binding"/>
    <property type="evidence" value="ECO:0007669"/>
    <property type="project" value="InterPro"/>
</dbReference>
<feature type="domain" description="Response regulatory" evidence="2">
    <location>
        <begin position="5"/>
        <end position="120"/>
    </location>
</feature>
<dbReference type="InterPro" id="IPR011006">
    <property type="entry name" value="CheY-like_superfamily"/>
</dbReference>
<name>A0A023BXA0_9FLAO</name>
<organism evidence="4 5">
    <name type="scientific">Aquimarina atlantica</name>
    <dbReference type="NCBI Taxonomy" id="1317122"/>
    <lineage>
        <taxon>Bacteria</taxon>
        <taxon>Pseudomonadati</taxon>
        <taxon>Bacteroidota</taxon>
        <taxon>Flavobacteriia</taxon>
        <taxon>Flavobacteriales</taxon>
        <taxon>Flavobacteriaceae</taxon>
        <taxon>Aquimarina</taxon>
    </lineage>
</organism>
<keyword evidence="5" id="KW-1185">Reference proteome</keyword>
<dbReference type="OrthoDB" id="2962330at2"/>
<evidence type="ECO:0000259" key="2">
    <source>
        <dbReference type="PROSITE" id="PS50110"/>
    </source>
</evidence>
<dbReference type="SMART" id="SM00850">
    <property type="entry name" value="LytTR"/>
    <property type="match status" value="1"/>
</dbReference>
<gene>
    <name evidence="4" type="ORF">ATO12_13035</name>
</gene>
<dbReference type="RefSeq" id="WP_034241296.1">
    <property type="nucleotide sequence ID" value="NZ_AQRA01000003.1"/>
</dbReference>
<evidence type="ECO:0000259" key="3">
    <source>
        <dbReference type="PROSITE" id="PS50930"/>
    </source>
</evidence>
<accession>A0A023BXA0</accession>
<dbReference type="eggNOG" id="COG3279">
    <property type="taxonomic scope" value="Bacteria"/>
</dbReference>
<keyword evidence="1" id="KW-0597">Phosphoprotein</keyword>
<feature type="domain" description="HTH LytTR-type" evidence="3">
    <location>
        <begin position="144"/>
        <end position="235"/>
    </location>
</feature>
<dbReference type="PANTHER" id="PTHR37299">
    <property type="entry name" value="TRANSCRIPTIONAL REGULATOR-RELATED"/>
    <property type="match status" value="1"/>
</dbReference>